<dbReference type="InterPro" id="IPR000276">
    <property type="entry name" value="GPCR_Rhodpsn"/>
</dbReference>
<organism evidence="11 12">
    <name type="scientific">Dreissena polymorpha</name>
    <name type="common">Zebra mussel</name>
    <name type="synonym">Mytilus polymorpha</name>
    <dbReference type="NCBI Taxonomy" id="45954"/>
    <lineage>
        <taxon>Eukaryota</taxon>
        <taxon>Metazoa</taxon>
        <taxon>Spiralia</taxon>
        <taxon>Lophotrochozoa</taxon>
        <taxon>Mollusca</taxon>
        <taxon>Bivalvia</taxon>
        <taxon>Autobranchia</taxon>
        <taxon>Heteroconchia</taxon>
        <taxon>Euheterodonta</taxon>
        <taxon>Imparidentia</taxon>
        <taxon>Neoheterodontei</taxon>
        <taxon>Myida</taxon>
        <taxon>Dreissenoidea</taxon>
        <taxon>Dreissenidae</taxon>
        <taxon>Dreissena</taxon>
    </lineage>
</organism>
<dbReference type="GO" id="GO:0004930">
    <property type="term" value="F:G protein-coupled receptor activity"/>
    <property type="evidence" value="ECO:0007669"/>
    <property type="project" value="UniProtKB-KW"/>
</dbReference>
<evidence type="ECO:0000256" key="9">
    <source>
        <dbReference type="SAM" id="Phobius"/>
    </source>
</evidence>
<dbReference type="CDD" id="cd14978">
    <property type="entry name" value="7tmA_FMRFamide_R-like"/>
    <property type="match status" value="1"/>
</dbReference>
<evidence type="ECO:0000256" key="7">
    <source>
        <dbReference type="ARBA" id="ARBA00023224"/>
    </source>
</evidence>
<reference evidence="11" key="2">
    <citation type="submission" date="2020-11" db="EMBL/GenBank/DDBJ databases">
        <authorList>
            <person name="McCartney M.A."/>
            <person name="Auch B."/>
            <person name="Kono T."/>
            <person name="Mallez S."/>
            <person name="Becker A."/>
            <person name="Gohl D.M."/>
            <person name="Silverstein K.A.T."/>
            <person name="Koren S."/>
            <person name="Bechman K.B."/>
            <person name="Herman A."/>
            <person name="Abrahante J.E."/>
            <person name="Garbe J."/>
        </authorList>
    </citation>
    <scope>NUCLEOTIDE SEQUENCE</scope>
    <source>
        <strain evidence="11">Duluth1</strain>
        <tissue evidence="11">Whole animal</tissue>
    </source>
</reference>
<evidence type="ECO:0000313" key="12">
    <source>
        <dbReference type="Proteomes" id="UP000828390"/>
    </source>
</evidence>
<evidence type="ECO:0000256" key="5">
    <source>
        <dbReference type="ARBA" id="ARBA00023136"/>
    </source>
</evidence>
<dbReference type="SUPFAM" id="SSF81321">
    <property type="entry name" value="Family A G protein-coupled receptor-like"/>
    <property type="match status" value="1"/>
</dbReference>
<comment type="subcellular location">
    <subcellularLocation>
        <location evidence="1">Membrane</location>
        <topology evidence="1">Multi-pass membrane protein</topology>
    </subcellularLocation>
</comment>
<evidence type="ECO:0000256" key="8">
    <source>
        <dbReference type="RuleBase" id="RU000688"/>
    </source>
</evidence>
<proteinExistence type="inferred from homology"/>
<dbReference type="Gene3D" id="1.20.1070.10">
    <property type="entry name" value="Rhodopsin 7-helix transmembrane proteins"/>
    <property type="match status" value="1"/>
</dbReference>
<evidence type="ECO:0000256" key="2">
    <source>
        <dbReference type="ARBA" id="ARBA00022692"/>
    </source>
</evidence>
<evidence type="ECO:0000259" key="10">
    <source>
        <dbReference type="PROSITE" id="PS50262"/>
    </source>
</evidence>
<name>A0A9D4CIH3_DREPO</name>
<keyword evidence="12" id="KW-1185">Reference proteome</keyword>
<keyword evidence="4 8" id="KW-0297">G-protein coupled receptor</keyword>
<keyword evidence="6 8" id="KW-0675">Receptor</keyword>
<dbReference type="PANTHER" id="PTHR24243">
    <property type="entry name" value="G-PROTEIN COUPLED RECEPTOR"/>
    <property type="match status" value="1"/>
</dbReference>
<feature type="transmembrane region" description="Helical" evidence="9">
    <location>
        <begin position="319"/>
        <end position="339"/>
    </location>
</feature>
<accession>A0A9D4CIH3</accession>
<evidence type="ECO:0000256" key="3">
    <source>
        <dbReference type="ARBA" id="ARBA00022989"/>
    </source>
</evidence>
<dbReference type="PROSITE" id="PS50262">
    <property type="entry name" value="G_PROTEIN_RECEP_F1_2"/>
    <property type="match status" value="1"/>
</dbReference>
<sequence>MSLLRMDYFFNDNISASNGSYNQVYDLYLEGFARKSVMLVFGIDFYSYVTPIILLVGLCGNSLSLCVFFSKKMRGMSASRYLAALSISDLMTLIVYVLSEWLRRGLPTIARGYYVSFFDRPVVCQVWLYCSYMSRLVSAWLIVTFTFERFIAVCMPLRRRNLGSLKETHRIITLLIGLSGVIAIYKPVTSEVRALNNRTICTSIEKFEYEVFIMDSVYALIITLVPFIIISTLNILIIRKLLNRKMKNKYNLVTEENSIRLDFTFILLAISAFFIALNLPFFSMWVKQSLQSRSLHSTLDHTDHVNFEYWQGVMKITRTIVYVNYCINFFLYSITGACFRRQLKALFTRSHDSKRASYQYKLTGNGTQCTNVKNRNTWI</sequence>
<dbReference type="GO" id="GO:0005886">
    <property type="term" value="C:plasma membrane"/>
    <property type="evidence" value="ECO:0007669"/>
    <property type="project" value="TreeGrafter"/>
</dbReference>
<dbReference type="OrthoDB" id="9990906at2759"/>
<keyword evidence="7 8" id="KW-0807">Transducer</keyword>
<evidence type="ECO:0000313" key="11">
    <source>
        <dbReference type="EMBL" id="KAH3725311.1"/>
    </source>
</evidence>
<dbReference type="PANTHER" id="PTHR24243:SF230">
    <property type="entry name" value="G-PROTEIN COUPLED RECEPTORS FAMILY 1 PROFILE DOMAIN-CONTAINING PROTEIN"/>
    <property type="match status" value="1"/>
</dbReference>
<dbReference type="AlphaFoldDB" id="A0A9D4CIH3"/>
<feature type="transmembrane region" description="Helical" evidence="9">
    <location>
        <begin position="81"/>
        <end position="99"/>
    </location>
</feature>
<dbReference type="PRINTS" id="PR00237">
    <property type="entry name" value="GPCRRHODOPSN"/>
</dbReference>
<feature type="transmembrane region" description="Helical" evidence="9">
    <location>
        <begin position="168"/>
        <end position="185"/>
    </location>
</feature>
<feature type="transmembrane region" description="Helical" evidence="9">
    <location>
        <begin position="217"/>
        <end position="242"/>
    </location>
</feature>
<gene>
    <name evidence="11" type="ORF">DPMN_051145</name>
</gene>
<keyword evidence="2 8" id="KW-0812">Transmembrane</keyword>
<evidence type="ECO:0000256" key="4">
    <source>
        <dbReference type="ARBA" id="ARBA00023040"/>
    </source>
</evidence>
<dbReference type="Proteomes" id="UP000828390">
    <property type="component" value="Unassembled WGS sequence"/>
</dbReference>
<evidence type="ECO:0000256" key="6">
    <source>
        <dbReference type="ARBA" id="ARBA00023170"/>
    </source>
</evidence>
<feature type="transmembrane region" description="Helical" evidence="9">
    <location>
        <begin position="45"/>
        <end position="69"/>
    </location>
</feature>
<dbReference type="EMBL" id="JAIWYP010000012">
    <property type="protein sequence ID" value="KAH3725311.1"/>
    <property type="molecule type" value="Genomic_DNA"/>
</dbReference>
<evidence type="ECO:0000256" key="1">
    <source>
        <dbReference type="ARBA" id="ARBA00004141"/>
    </source>
</evidence>
<keyword evidence="3 9" id="KW-1133">Transmembrane helix</keyword>
<comment type="caution">
    <text evidence="11">The sequence shown here is derived from an EMBL/GenBank/DDBJ whole genome shotgun (WGS) entry which is preliminary data.</text>
</comment>
<reference evidence="11" key="1">
    <citation type="journal article" date="2019" name="bioRxiv">
        <title>The Genome of the Zebra Mussel, Dreissena polymorpha: A Resource for Invasive Species Research.</title>
        <authorList>
            <person name="McCartney M.A."/>
            <person name="Auch B."/>
            <person name="Kono T."/>
            <person name="Mallez S."/>
            <person name="Zhang Y."/>
            <person name="Obille A."/>
            <person name="Becker A."/>
            <person name="Abrahante J.E."/>
            <person name="Garbe J."/>
            <person name="Badalamenti J.P."/>
            <person name="Herman A."/>
            <person name="Mangelson H."/>
            <person name="Liachko I."/>
            <person name="Sullivan S."/>
            <person name="Sone E.D."/>
            <person name="Koren S."/>
            <person name="Silverstein K.A.T."/>
            <person name="Beckman K.B."/>
            <person name="Gohl D.M."/>
        </authorList>
    </citation>
    <scope>NUCLEOTIDE SEQUENCE</scope>
    <source>
        <strain evidence="11">Duluth1</strain>
        <tissue evidence="11">Whole animal</tissue>
    </source>
</reference>
<dbReference type="Pfam" id="PF00001">
    <property type="entry name" value="7tm_1"/>
    <property type="match status" value="1"/>
</dbReference>
<keyword evidence="5 9" id="KW-0472">Membrane</keyword>
<comment type="similarity">
    <text evidence="8">Belongs to the G-protein coupled receptor 1 family.</text>
</comment>
<dbReference type="InterPro" id="IPR017452">
    <property type="entry name" value="GPCR_Rhodpsn_7TM"/>
</dbReference>
<protein>
    <recommendedName>
        <fullName evidence="10">G-protein coupled receptors family 1 profile domain-containing protein</fullName>
    </recommendedName>
</protein>
<feature type="transmembrane region" description="Helical" evidence="9">
    <location>
        <begin position="263"/>
        <end position="286"/>
    </location>
</feature>
<feature type="transmembrane region" description="Helical" evidence="9">
    <location>
        <begin position="126"/>
        <end position="147"/>
    </location>
</feature>
<feature type="domain" description="G-protein coupled receptors family 1 profile" evidence="10">
    <location>
        <begin position="60"/>
        <end position="332"/>
    </location>
</feature>
<dbReference type="PROSITE" id="PS00237">
    <property type="entry name" value="G_PROTEIN_RECEP_F1_1"/>
    <property type="match status" value="1"/>
</dbReference>